<sequence>MISIDSLLAEGDHFGFDLKRLQPAATDPLCESVTPPPPTLYCSTGSLVEVLRQVKEELHPISLEIDPECECDIRIDRVSLHSRWEVRFVSPRRGVRAAAAMKLFVHYLLEKDKCITVKGNLEDAFQLHGRYKNGTVEFTRSGADMMWWSQKPIKRESDDFSVVPIESAGPLQTLKRCGKETESKTEQGAKTQKMETVMLQFNQQEVSQIIGRGGSRLNSIRIQSKCWINVLPPRRDDTRHFLVTGQKNVKQDIVVSGFVGNVKIAIDEIGRIVGDTRTVW</sequence>
<proteinExistence type="predicted"/>
<dbReference type="GeneID" id="92207006"/>
<evidence type="ECO:0000259" key="2">
    <source>
        <dbReference type="SMART" id="SM00322"/>
    </source>
</evidence>
<dbReference type="PROSITE" id="PS50084">
    <property type="entry name" value="KH_TYPE_1"/>
    <property type="match status" value="1"/>
</dbReference>
<evidence type="ECO:0000313" key="4">
    <source>
        <dbReference type="Proteomes" id="UP001497383"/>
    </source>
</evidence>
<evidence type="ECO:0000256" key="1">
    <source>
        <dbReference type="PROSITE-ProRule" id="PRU00117"/>
    </source>
</evidence>
<dbReference type="InterPro" id="IPR004088">
    <property type="entry name" value="KH_dom_type_1"/>
</dbReference>
<dbReference type="SMART" id="SM00322">
    <property type="entry name" value="KH"/>
    <property type="match status" value="1"/>
</dbReference>
<organism evidence="3 4">
    <name type="scientific">Lodderomyces beijingensis</name>
    <dbReference type="NCBI Taxonomy" id="1775926"/>
    <lineage>
        <taxon>Eukaryota</taxon>
        <taxon>Fungi</taxon>
        <taxon>Dikarya</taxon>
        <taxon>Ascomycota</taxon>
        <taxon>Saccharomycotina</taxon>
        <taxon>Pichiomycetes</taxon>
        <taxon>Debaryomycetaceae</taxon>
        <taxon>Candida/Lodderomyces clade</taxon>
        <taxon>Lodderomyces</taxon>
    </lineage>
</organism>
<dbReference type="SUPFAM" id="SSF54791">
    <property type="entry name" value="Eukaryotic type KH-domain (KH-domain type I)"/>
    <property type="match status" value="1"/>
</dbReference>
<dbReference type="Pfam" id="PF00013">
    <property type="entry name" value="KH_1"/>
    <property type="match status" value="1"/>
</dbReference>
<protein>
    <recommendedName>
        <fullName evidence="2">K Homology domain-containing protein</fullName>
    </recommendedName>
</protein>
<dbReference type="Proteomes" id="UP001497383">
    <property type="component" value="Chromosome 2"/>
</dbReference>
<gene>
    <name evidence="3" type="ORF">LODBEIA_P18100</name>
</gene>
<feature type="domain" description="K Homology" evidence="2">
    <location>
        <begin position="193"/>
        <end position="274"/>
    </location>
</feature>
<dbReference type="RefSeq" id="XP_066828748.1">
    <property type="nucleotide sequence ID" value="XM_066971740.1"/>
</dbReference>
<dbReference type="InterPro" id="IPR004087">
    <property type="entry name" value="KH_dom"/>
</dbReference>
<keyword evidence="4" id="KW-1185">Reference proteome</keyword>
<reference evidence="3 4" key="1">
    <citation type="submission" date="2024-03" db="EMBL/GenBank/DDBJ databases">
        <authorList>
            <person name="Brejova B."/>
        </authorList>
    </citation>
    <scope>NUCLEOTIDE SEQUENCE [LARGE SCALE GENOMIC DNA]</scope>
    <source>
        <strain evidence="3 4">CBS 14171</strain>
    </source>
</reference>
<name>A0ABP0ZHE4_9ASCO</name>
<dbReference type="Gene3D" id="3.30.1370.10">
    <property type="entry name" value="K Homology domain, type 1"/>
    <property type="match status" value="1"/>
</dbReference>
<keyword evidence="1" id="KW-0694">RNA-binding</keyword>
<evidence type="ECO:0000313" key="3">
    <source>
        <dbReference type="EMBL" id="CAK9437432.1"/>
    </source>
</evidence>
<dbReference type="EMBL" id="OZ022406">
    <property type="protein sequence ID" value="CAK9437432.1"/>
    <property type="molecule type" value="Genomic_DNA"/>
</dbReference>
<accession>A0ABP0ZHE4</accession>
<dbReference type="InterPro" id="IPR036612">
    <property type="entry name" value="KH_dom_type_1_sf"/>
</dbReference>